<organism evidence="1">
    <name type="scientific">Rheinheimera sp. BAL341</name>
    <dbReference type="NCBI Taxonomy" id="1708203"/>
    <lineage>
        <taxon>Bacteria</taxon>
        <taxon>Pseudomonadati</taxon>
        <taxon>Pseudomonadota</taxon>
        <taxon>Gammaproteobacteria</taxon>
        <taxon>Chromatiales</taxon>
        <taxon>Chromatiaceae</taxon>
        <taxon>Rheinheimera</taxon>
    </lineage>
</organism>
<gene>
    <name evidence="1" type="ORF">BAL341_1730</name>
</gene>
<proteinExistence type="predicted"/>
<accession>A0A486XRI8</accession>
<name>A0A486XRI8_9GAMM</name>
<sequence length="37" mass="4021">MHYHCSSIAANSRHCSSAISQLNLSVVFLAKADYAHS</sequence>
<evidence type="ECO:0000313" key="1">
    <source>
        <dbReference type="EMBL" id="VHO04091.1"/>
    </source>
</evidence>
<dbReference type="EMBL" id="CAAJGR010000091">
    <property type="protein sequence ID" value="VHO04091.1"/>
    <property type="molecule type" value="Genomic_DNA"/>
</dbReference>
<reference evidence="1" key="1">
    <citation type="submission" date="2019-04" db="EMBL/GenBank/DDBJ databases">
        <authorList>
            <person name="Brambilla D."/>
        </authorList>
    </citation>
    <scope>NUCLEOTIDE SEQUENCE</scope>
    <source>
        <strain evidence="1">BAL1</strain>
    </source>
</reference>
<dbReference type="AlphaFoldDB" id="A0A486XRI8"/>
<protein>
    <submittedName>
        <fullName evidence="1">Uncharacterized protein</fullName>
    </submittedName>
</protein>